<comment type="caution">
    <text evidence="1">The sequence shown here is derived from an EMBL/GenBank/DDBJ whole genome shotgun (WGS) entry which is preliminary data.</text>
</comment>
<dbReference type="EMBL" id="LXQA010652730">
    <property type="protein sequence ID" value="MCI64285.1"/>
    <property type="molecule type" value="Genomic_DNA"/>
</dbReference>
<dbReference type="Proteomes" id="UP000265520">
    <property type="component" value="Unassembled WGS sequence"/>
</dbReference>
<evidence type="ECO:0000313" key="1">
    <source>
        <dbReference type="EMBL" id="MCI64285.1"/>
    </source>
</evidence>
<proteinExistence type="predicted"/>
<sequence>VKPLFEVANRVYEHLEQFDLLLQGYPTVTTILARLLLQFENVKEERDSRFNLQVLTHELESSKKGHRIWMELRRG</sequence>
<organism evidence="1 2">
    <name type="scientific">Trifolium medium</name>
    <dbReference type="NCBI Taxonomy" id="97028"/>
    <lineage>
        <taxon>Eukaryota</taxon>
        <taxon>Viridiplantae</taxon>
        <taxon>Streptophyta</taxon>
        <taxon>Embryophyta</taxon>
        <taxon>Tracheophyta</taxon>
        <taxon>Spermatophyta</taxon>
        <taxon>Magnoliopsida</taxon>
        <taxon>eudicotyledons</taxon>
        <taxon>Gunneridae</taxon>
        <taxon>Pentapetalae</taxon>
        <taxon>rosids</taxon>
        <taxon>fabids</taxon>
        <taxon>Fabales</taxon>
        <taxon>Fabaceae</taxon>
        <taxon>Papilionoideae</taxon>
        <taxon>50 kb inversion clade</taxon>
        <taxon>NPAAA clade</taxon>
        <taxon>Hologalegina</taxon>
        <taxon>IRL clade</taxon>
        <taxon>Trifolieae</taxon>
        <taxon>Trifolium</taxon>
    </lineage>
</organism>
<evidence type="ECO:0000313" key="2">
    <source>
        <dbReference type="Proteomes" id="UP000265520"/>
    </source>
</evidence>
<dbReference type="AlphaFoldDB" id="A0A392TWS9"/>
<accession>A0A392TWS9</accession>
<name>A0A392TWS9_9FABA</name>
<reference evidence="1 2" key="1">
    <citation type="journal article" date="2018" name="Front. Plant Sci.">
        <title>Red Clover (Trifolium pratense) and Zigzag Clover (T. medium) - A Picture of Genomic Similarities and Differences.</title>
        <authorList>
            <person name="Dluhosova J."/>
            <person name="Istvanek J."/>
            <person name="Nedelnik J."/>
            <person name="Repkova J."/>
        </authorList>
    </citation>
    <scope>NUCLEOTIDE SEQUENCE [LARGE SCALE GENOMIC DNA]</scope>
    <source>
        <strain evidence="2">cv. 10/8</strain>
        <tissue evidence="1">Leaf</tissue>
    </source>
</reference>
<protein>
    <submittedName>
        <fullName evidence="1">Uncharacterized protein</fullName>
    </submittedName>
</protein>
<feature type="non-terminal residue" evidence="1">
    <location>
        <position position="1"/>
    </location>
</feature>
<keyword evidence="2" id="KW-1185">Reference proteome</keyword>